<dbReference type="EMBL" id="BORB01000025">
    <property type="protein sequence ID" value="GIN58528.1"/>
    <property type="molecule type" value="Genomic_DNA"/>
</dbReference>
<reference evidence="1 2" key="1">
    <citation type="submission" date="2021-03" db="EMBL/GenBank/DDBJ databases">
        <title>Antimicrobial resistance genes in bacteria isolated from Japanese honey, and their potential for conferring macrolide and lincosamide resistance in the American foulbrood pathogen Paenibacillus larvae.</title>
        <authorList>
            <person name="Okamoto M."/>
            <person name="Kumagai M."/>
            <person name="Kanamori H."/>
            <person name="Takamatsu D."/>
        </authorList>
    </citation>
    <scope>NUCLEOTIDE SEQUENCE [LARGE SCALE GENOMIC DNA]</scope>
    <source>
        <strain evidence="1 2">J8TS2</strain>
    </source>
</reference>
<dbReference type="SUPFAM" id="SSF81301">
    <property type="entry name" value="Nucleotidyltransferase"/>
    <property type="match status" value="1"/>
</dbReference>
<gene>
    <name evidence="1" type="ORF">J8TS2_28470</name>
</gene>
<dbReference type="Gene3D" id="3.30.460.10">
    <property type="entry name" value="Beta Polymerase, domain 2"/>
    <property type="match status" value="1"/>
</dbReference>
<dbReference type="PANTHER" id="PTHR34822:SF1">
    <property type="entry name" value="GRPB FAMILY PROTEIN"/>
    <property type="match status" value="1"/>
</dbReference>
<evidence type="ECO:0000313" key="2">
    <source>
        <dbReference type="Proteomes" id="UP000679950"/>
    </source>
</evidence>
<proteinExistence type="predicted"/>
<dbReference type="Proteomes" id="UP000679950">
    <property type="component" value="Unassembled WGS sequence"/>
</dbReference>
<sequence>MKMIFTLKEESVSTMTTPIVQLEDYNPNWENQFAYEKRRIIGAIGKQILGLEHIGSTSIKGMQAKPIIDIMVGLRDLKEVPQLVNPLGEIEFEYVPKPELIDRKFFRKGEWGRGTCHLHICKSNSNEWREKIWFRNYLRLNPQIAKEYVALKKDLASRYTHDRPTYTMKKEPFIKSVIQLARQEWGGK</sequence>
<accession>A0ABQ4KMA3</accession>
<dbReference type="Pfam" id="PF04229">
    <property type="entry name" value="GrpB"/>
    <property type="match status" value="1"/>
</dbReference>
<evidence type="ECO:0000313" key="1">
    <source>
        <dbReference type="EMBL" id="GIN58528.1"/>
    </source>
</evidence>
<organism evidence="1 2">
    <name type="scientific">Lederbergia ruris</name>
    <dbReference type="NCBI Taxonomy" id="217495"/>
    <lineage>
        <taxon>Bacteria</taxon>
        <taxon>Bacillati</taxon>
        <taxon>Bacillota</taxon>
        <taxon>Bacilli</taxon>
        <taxon>Bacillales</taxon>
        <taxon>Bacillaceae</taxon>
        <taxon>Lederbergia</taxon>
    </lineage>
</organism>
<dbReference type="InterPro" id="IPR007344">
    <property type="entry name" value="GrpB/CoaE"/>
</dbReference>
<comment type="caution">
    <text evidence="1">The sequence shown here is derived from an EMBL/GenBank/DDBJ whole genome shotgun (WGS) entry which is preliminary data.</text>
</comment>
<evidence type="ECO:0008006" key="3">
    <source>
        <dbReference type="Google" id="ProtNLM"/>
    </source>
</evidence>
<name>A0ABQ4KMA3_9BACI</name>
<protein>
    <recommendedName>
        <fullName evidence="3">GrpB family protein</fullName>
    </recommendedName>
</protein>
<keyword evidence="2" id="KW-1185">Reference proteome</keyword>
<dbReference type="PANTHER" id="PTHR34822">
    <property type="entry name" value="GRPB DOMAIN PROTEIN (AFU_ORTHOLOGUE AFUA_1G01530)"/>
    <property type="match status" value="1"/>
</dbReference>
<dbReference type="InterPro" id="IPR043519">
    <property type="entry name" value="NT_sf"/>
</dbReference>